<dbReference type="EMBL" id="JBHSWI010000001">
    <property type="protein sequence ID" value="MFC6646085.1"/>
    <property type="molecule type" value="Genomic_DNA"/>
</dbReference>
<evidence type="ECO:0000313" key="3">
    <source>
        <dbReference type="Proteomes" id="UP001596391"/>
    </source>
</evidence>
<gene>
    <name evidence="2" type="ORF">ACFQBQ_10935</name>
</gene>
<accession>A0ABW1ZCE8</accession>
<dbReference type="Proteomes" id="UP001596391">
    <property type="component" value="Unassembled WGS sequence"/>
</dbReference>
<organism evidence="2 3">
    <name type="scientific">Granulicella cerasi</name>
    <dbReference type="NCBI Taxonomy" id="741063"/>
    <lineage>
        <taxon>Bacteria</taxon>
        <taxon>Pseudomonadati</taxon>
        <taxon>Acidobacteriota</taxon>
        <taxon>Terriglobia</taxon>
        <taxon>Terriglobales</taxon>
        <taxon>Acidobacteriaceae</taxon>
        <taxon>Granulicella</taxon>
    </lineage>
</organism>
<evidence type="ECO:0000256" key="1">
    <source>
        <dbReference type="SAM" id="SignalP"/>
    </source>
</evidence>
<feature type="chain" id="PRO_5045378616" evidence="1">
    <location>
        <begin position="24"/>
        <end position="128"/>
    </location>
</feature>
<protein>
    <submittedName>
        <fullName evidence="2">Uncharacterized protein</fullName>
    </submittedName>
</protein>
<feature type="signal peptide" evidence="1">
    <location>
        <begin position="1"/>
        <end position="23"/>
    </location>
</feature>
<keyword evidence="1" id="KW-0732">Signal</keyword>
<name>A0ABW1ZCE8_9BACT</name>
<comment type="caution">
    <text evidence="2">The sequence shown here is derived from an EMBL/GenBank/DDBJ whole genome shotgun (WGS) entry which is preliminary data.</text>
</comment>
<dbReference type="RefSeq" id="WP_263369787.1">
    <property type="nucleotide sequence ID" value="NZ_JAGSYD010000001.1"/>
</dbReference>
<reference evidence="3" key="1">
    <citation type="journal article" date="2019" name="Int. J. Syst. Evol. Microbiol.">
        <title>The Global Catalogue of Microorganisms (GCM) 10K type strain sequencing project: providing services to taxonomists for standard genome sequencing and annotation.</title>
        <authorList>
            <consortium name="The Broad Institute Genomics Platform"/>
            <consortium name="The Broad Institute Genome Sequencing Center for Infectious Disease"/>
            <person name="Wu L."/>
            <person name="Ma J."/>
        </authorList>
    </citation>
    <scope>NUCLEOTIDE SEQUENCE [LARGE SCALE GENOMIC DNA]</scope>
    <source>
        <strain evidence="3">CGMCC 1.16026</strain>
    </source>
</reference>
<proteinExistence type="predicted"/>
<sequence length="128" mass="13736">MKMRMMLAGVVMAAATVAVPMHAQIAPASAANQTAAKQTWTTEQLIESTVHQAWLLSGKNEATFFEMVTQLAEISAQNRGLKLPESEAAGRRVGEMIKVAAKRDTDQLLYAVVDQAVKTVGKPDPAAK</sequence>
<keyword evidence="3" id="KW-1185">Reference proteome</keyword>
<evidence type="ECO:0000313" key="2">
    <source>
        <dbReference type="EMBL" id="MFC6646085.1"/>
    </source>
</evidence>